<evidence type="ECO:0000256" key="1">
    <source>
        <dbReference type="PROSITE-ProRule" id="PRU00023"/>
    </source>
</evidence>
<organism evidence="3 4">
    <name type="scientific">Aspergillus sclerotioniger CBS 115572</name>
    <dbReference type="NCBI Taxonomy" id="1450535"/>
    <lineage>
        <taxon>Eukaryota</taxon>
        <taxon>Fungi</taxon>
        <taxon>Dikarya</taxon>
        <taxon>Ascomycota</taxon>
        <taxon>Pezizomycotina</taxon>
        <taxon>Eurotiomycetes</taxon>
        <taxon>Eurotiomycetidae</taxon>
        <taxon>Eurotiales</taxon>
        <taxon>Aspergillaceae</taxon>
        <taxon>Aspergillus</taxon>
        <taxon>Aspergillus subgen. Circumdati</taxon>
    </lineage>
</organism>
<dbReference type="RefSeq" id="XP_025470910.1">
    <property type="nucleotide sequence ID" value="XM_025616693.1"/>
</dbReference>
<accession>A0A317X6G3</accession>
<dbReference type="Proteomes" id="UP000246702">
    <property type="component" value="Unassembled WGS sequence"/>
</dbReference>
<evidence type="ECO:0000256" key="2">
    <source>
        <dbReference type="SAM" id="MobiDB-lite"/>
    </source>
</evidence>
<proteinExistence type="predicted"/>
<reference evidence="3 4" key="1">
    <citation type="submission" date="2016-12" db="EMBL/GenBank/DDBJ databases">
        <title>The genomes of Aspergillus section Nigri reveals drivers in fungal speciation.</title>
        <authorList>
            <consortium name="DOE Joint Genome Institute"/>
            <person name="Vesth T.C."/>
            <person name="Nybo J."/>
            <person name="Theobald S."/>
            <person name="Brandl J."/>
            <person name="Frisvad J.C."/>
            <person name="Nielsen K.F."/>
            <person name="Lyhne E.K."/>
            <person name="Kogle M.E."/>
            <person name="Kuo A."/>
            <person name="Riley R."/>
            <person name="Clum A."/>
            <person name="Nolan M."/>
            <person name="Lipzen A."/>
            <person name="Salamov A."/>
            <person name="Henrissat B."/>
            <person name="Wiebenga A."/>
            <person name="De Vries R.P."/>
            <person name="Grigoriev I.V."/>
            <person name="Mortensen U.H."/>
            <person name="Andersen M.R."/>
            <person name="Baker S.E."/>
        </authorList>
    </citation>
    <scope>NUCLEOTIDE SEQUENCE [LARGE SCALE GENOMIC DNA]</scope>
    <source>
        <strain evidence="3 4">CBS 115572</strain>
    </source>
</reference>
<sequence>MRLSSIFRKLCGGSHTSPRSPCPTLSDEPASVSPSPPEQPSSPELLDDDVYYLLQLPHELLFLCSSYMDQQSLNYITQTCIYTHRLTAKFDLTTRRAPTHAYAEWYEYRIRNSAVMPSRYPEPLRDAVVEGNYHQVHKWLEEHADPNSWDLRGTYMLVHAIQQGHYNITQLLLRFGADPKREEALTLDHVISRLYFNRPVIDWFELLLPYGAKFKKRETFELLWATGRADLLRQASRNVPDIADIDGLLEQEVNPDRRAPTEYFNGTYVGPDGRNH</sequence>
<dbReference type="InterPro" id="IPR002110">
    <property type="entry name" value="Ankyrin_rpt"/>
</dbReference>
<name>A0A317X6G3_9EURO</name>
<dbReference type="EMBL" id="MSFK01000005">
    <property type="protein sequence ID" value="PWY94149.1"/>
    <property type="molecule type" value="Genomic_DNA"/>
</dbReference>
<protein>
    <submittedName>
        <fullName evidence="3">Uncharacterized protein</fullName>
    </submittedName>
</protein>
<dbReference type="Pfam" id="PF13637">
    <property type="entry name" value="Ank_4"/>
    <property type="match status" value="1"/>
</dbReference>
<keyword evidence="1" id="KW-0040">ANK repeat</keyword>
<keyword evidence="4" id="KW-1185">Reference proteome</keyword>
<dbReference type="PROSITE" id="PS50088">
    <property type="entry name" value="ANK_REPEAT"/>
    <property type="match status" value="1"/>
</dbReference>
<gene>
    <name evidence="3" type="ORF">BO94DRAFT_612949</name>
</gene>
<dbReference type="Gene3D" id="1.25.40.20">
    <property type="entry name" value="Ankyrin repeat-containing domain"/>
    <property type="match status" value="1"/>
</dbReference>
<dbReference type="SUPFAM" id="SSF48403">
    <property type="entry name" value="Ankyrin repeat"/>
    <property type="match status" value="1"/>
</dbReference>
<evidence type="ECO:0000313" key="3">
    <source>
        <dbReference type="EMBL" id="PWY94149.1"/>
    </source>
</evidence>
<dbReference type="OrthoDB" id="4772757at2759"/>
<dbReference type="STRING" id="1450535.A0A317X6G3"/>
<feature type="region of interest" description="Disordered" evidence="2">
    <location>
        <begin position="12"/>
        <end position="44"/>
    </location>
</feature>
<dbReference type="GeneID" id="37118836"/>
<comment type="caution">
    <text evidence="3">The sequence shown here is derived from an EMBL/GenBank/DDBJ whole genome shotgun (WGS) entry which is preliminary data.</text>
</comment>
<dbReference type="InterPro" id="IPR036770">
    <property type="entry name" value="Ankyrin_rpt-contain_sf"/>
</dbReference>
<evidence type="ECO:0000313" key="4">
    <source>
        <dbReference type="Proteomes" id="UP000246702"/>
    </source>
</evidence>
<feature type="repeat" description="ANK" evidence="1">
    <location>
        <begin position="152"/>
        <end position="184"/>
    </location>
</feature>
<dbReference type="AlphaFoldDB" id="A0A317X6G3"/>